<comment type="subcellular location">
    <subcellularLocation>
        <location evidence="1">Cell membrane</location>
        <topology evidence="1">Multi-pass membrane protein</topology>
    </subcellularLocation>
</comment>
<dbReference type="PRINTS" id="PR01837">
    <property type="entry name" value="MGTCSAPBPROT"/>
</dbReference>
<evidence type="ECO:0000259" key="7">
    <source>
        <dbReference type="Pfam" id="PF02308"/>
    </source>
</evidence>
<organism evidence="8 9">
    <name type="scientific">Paenibacillus harenae</name>
    <dbReference type="NCBI Taxonomy" id="306543"/>
    <lineage>
        <taxon>Bacteria</taxon>
        <taxon>Bacillati</taxon>
        <taxon>Bacillota</taxon>
        <taxon>Bacilli</taxon>
        <taxon>Bacillales</taxon>
        <taxon>Paenibacillaceae</taxon>
        <taxon>Paenibacillus</taxon>
    </lineage>
</organism>
<protein>
    <submittedName>
        <fullName evidence="8">Membrane protein YhiD involved in acid resistance</fullName>
    </submittedName>
</protein>
<proteinExistence type="inferred from homology"/>
<keyword evidence="4" id="KW-0812">Transmembrane</keyword>
<keyword evidence="5" id="KW-1133">Transmembrane helix</keyword>
<gene>
    <name evidence="8" type="ORF">J2T15_000309</name>
</gene>
<feature type="domain" description="MgtC/SapB/SrpB/YhiD N-terminal" evidence="7">
    <location>
        <begin position="6"/>
        <end position="50"/>
    </location>
</feature>
<evidence type="ECO:0000256" key="2">
    <source>
        <dbReference type="ARBA" id="ARBA00009298"/>
    </source>
</evidence>
<evidence type="ECO:0000313" key="9">
    <source>
        <dbReference type="Proteomes" id="UP001229346"/>
    </source>
</evidence>
<accession>A0ABT9TU56</accession>
<evidence type="ECO:0000256" key="4">
    <source>
        <dbReference type="ARBA" id="ARBA00022692"/>
    </source>
</evidence>
<comment type="caution">
    <text evidence="8">The sequence shown here is derived from an EMBL/GenBank/DDBJ whole genome shotgun (WGS) entry which is preliminary data.</text>
</comment>
<evidence type="ECO:0000256" key="6">
    <source>
        <dbReference type="ARBA" id="ARBA00023136"/>
    </source>
</evidence>
<keyword evidence="6" id="KW-0472">Membrane</keyword>
<dbReference type="InterPro" id="IPR049177">
    <property type="entry name" value="MgtC_SapB_SrpB_YhiD_N"/>
</dbReference>
<comment type="similarity">
    <text evidence="2">Belongs to the MgtC/SapB family.</text>
</comment>
<dbReference type="PANTHER" id="PTHR33778">
    <property type="entry name" value="PROTEIN MGTC"/>
    <property type="match status" value="1"/>
</dbReference>
<evidence type="ECO:0000313" key="8">
    <source>
        <dbReference type="EMBL" id="MDQ0110893.1"/>
    </source>
</evidence>
<evidence type="ECO:0000256" key="1">
    <source>
        <dbReference type="ARBA" id="ARBA00004651"/>
    </source>
</evidence>
<keyword evidence="3" id="KW-1003">Cell membrane</keyword>
<dbReference type="PANTHER" id="PTHR33778:SF4">
    <property type="entry name" value="PROTEIN SAPB"/>
    <property type="match status" value="1"/>
</dbReference>
<dbReference type="EMBL" id="JAUSSU010000001">
    <property type="protein sequence ID" value="MDQ0110893.1"/>
    <property type="molecule type" value="Genomic_DNA"/>
</dbReference>
<evidence type="ECO:0000256" key="3">
    <source>
        <dbReference type="ARBA" id="ARBA00022475"/>
    </source>
</evidence>
<name>A0ABT9TU56_PAEHA</name>
<sequence length="57" mass="5914">MFALKLGAALVLGLLIGVDRQLRHKPLGIKTSMVISVASCLITMVSIEAATALPIPA</sequence>
<evidence type="ECO:0000256" key="5">
    <source>
        <dbReference type="ARBA" id="ARBA00022989"/>
    </source>
</evidence>
<dbReference type="Pfam" id="PF02308">
    <property type="entry name" value="MgtC"/>
    <property type="match status" value="1"/>
</dbReference>
<dbReference type="Proteomes" id="UP001229346">
    <property type="component" value="Unassembled WGS sequence"/>
</dbReference>
<keyword evidence="9" id="KW-1185">Reference proteome</keyword>
<dbReference type="InterPro" id="IPR003416">
    <property type="entry name" value="MgtC/SapB/SrpB/YhiD_fam"/>
</dbReference>
<reference evidence="8 9" key="1">
    <citation type="submission" date="2023-07" db="EMBL/GenBank/DDBJ databases">
        <title>Sorghum-associated microbial communities from plants grown in Nebraska, USA.</title>
        <authorList>
            <person name="Schachtman D."/>
        </authorList>
    </citation>
    <scope>NUCLEOTIDE SEQUENCE [LARGE SCALE GENOMIC DNA]</scope>
    <source>
        <strain evidence="8 9">CC482</strain>
    </source>
</reference>